<dbReference type="AlphaFoldDB" id="A0AA35WX29"/>
<dbReference type="EMBL" id="CASHTH010002436">
    <property type="protein sequence ID" value="CAI8029787.1"/>
    <property type="molecule type" value="Genomic_DNA"/>
</dbReference>
<reference evidence="1" key="1">
    <citation type="submission" date="2023-03" db="EMBL/GenBank/DDBJ databases">
        <authorList>
            <person name="Steffen K."/>
            <person name="Cardenas P."/>
        </authorList>
    </citation>
    <scope>NUCLEOTIDE SEQUENCE</scope>
</reference>
<evidence type="ECO:0000313" key="2">
    <source>
        <dbReference type="Proteomes" id="UP001174909"/>
    </source>
</evidence>
<organism evidence="1 2">
    <name type="scientific">Geodia barretti</name>
    <name type="common">Barrett's horny sponge</name>
    <dbReference type="NCBI Taxonomy" id="519541"/>
    <lineage>
        <taxon>Eukaryota</taxon>
        <taxon>Metazoa</taxon>
        <taxon>Porifera</taxon>
        <taxon>Demospongiae</taxon>
        <taxon>Heteroscleromorpha</taxon>
        <taxon>Tetractinellida</taxon>
        <taxon>Astrophorina</taxon>
        <taxon>Geodiidae</taxon>
        <taxon>Geodia</taxon>
    </lineage>
</organism>
<dbReference type="Proteomes" id="UP001174909">
    <property type="component" value="Unassembled WGS sequence"/>
</dbReference>
<comment type="caution">
    <text evidence="1">The sequence shown here is derived from an EMBL/GenBank/DDBJ whole genome shotgun (WGS) entry which is preliminary data.</text>
</comment>
<sequence>MACHATFADVVEDPVLYLDAADNPAHPKAWENLGTEGGELLVADKPMELEEGEIKIPALGVSEPNAKYYTTKESHSTFGGPPPKNPPLFFEDWTLEFLCRRNGDFFLEEHHFAGFQNSPREGKQGVRLWIVGGQNLDMSIHAGGSKQGVQPLNLKLEEGVWTWITVVGTNDKSIVAYQDGKEVSEQAGFEFDKSLPIDDISIGANSFDERRRTFNGSFAIVRAYDKALSEAEVNQNISDTFAVDPADKLPTVWAKVKRDYQ</sequence>
<proteinExistence type="predicted"/>
<protein>
    <recommendedName>
        <fullName evidence="3">LamG domain-containing protein</fullName>
    </recommendedName>
</protein>
<dbReference type="InterPro" id="IPR013320">
    <property type="entry name" value="ConA-like_dom_sf"/>
</dbReference>
<gene>
    <name evidence="1" type="ORF">GBAR_LOCUS16899</name>
</gene>
<evidence type="ECO:0000313" key="1">
    <source>
        <dbReference type="EMBL" id="CAI8029787.1"/>
    </source>
</evidence>
<dbReference type="SUPFAM" id="SSF49899">
    <property type="entry name" value="Concanavalin A-like lectins/glucanases"/>
    <property type="match status" value="1"/>
</dbReference>
<dbReference type="Pfam" id="PF13385">
    <property type="entry name" value="Laminin_G_3"/>
    <property type="match status" value="1"/>
</dbReference>
<keyword evidence="2" id="KW-1185">Reference proteome</keyword>
<dbReference type="Gene3D" id="2.60.120.200">
    <property type="match status" value="1"/>
</dbReference>
<evidence type="ECO:0008006" key="3">
    <source>
        <dbReference type="Google" id="ProtNLM"/>
    </source>
</evidence>
<name>A0AA35WX29_GEOBA</name>
<accession>A0AA35WX29</accession>